<organism evidence="5 6">
    <name type="scientific">Sphingomonas caseinilyticus</name>
    <dbReference type="NCBI Taxonomy" id="2908205"/>
    <lineage>
        <taxon>Bacteria</taxon>
        <taxon>Pseudomonadati</taxon>
        <taxon>Pseudomonadota</taxon>
        <taxon>Alphaproteobacteria</taxon>
        <taxon>Sphingomonadales</taxon>
        <taxon>Sphingomonadaceae</taxon>
        <taxon>Sphingomonas</taxon>
    </lineage>
</organism>
<dbReference type="PANTHER" id="PTHR33154:SF33">
    <property type="entry name" value="TRANSCRIPTIONAL REPRESSOR SDPR"/>
    <property type="match status" value="1"/>
</dbReference>
<dbReference type="Gene3D" id="1.10.10.10">
    <property type="entry name" value="Winged helix-like DNA-binding domain superfamily/Winged helix DNA-binding domain"/>
    <property type="match status" value="1"/>
</dbReference>
<dbReference type="InterPro" id="IPR051081">
    <property type="entry name" value="HTH_MetalResp_TranReg"/>
</dbReference>
<evidence type="ECO:0000259" key="4">
    <source>
        <dbReference type="PROSITE" id="PS50987"/>
    </source>
</evidence>
<dbReference type="PRINTS" id="PR00778">
    <property type="entry name" value="HTHARSR"/>
</dbReference>
<proteinExistence type="predicted"/>
<dbReference type="InterPro" id="IPR011991">
    <property type="entry name" value="ArsR-like_HTH"/>
</dbReference>
<comment type="caution">
    <text evidence="5">The sequence shown here is derived from an EMBL/GenBank/DDBJ whole genome shotgun (WGS) entry which is preliminary data.</text>
</comment>
<evidence type="ECO:0000256" key="3">
    <source>
        <dbReference type="ARBA" id="ARBA00023163"/>
    </source>
</evidence>
<dbReference type="PANTHER" id="PTHR33154">
    <property type="entry name" value="TRANSCRIPTIONAL REGULATOR, ARSR FAMILY"/>
    <property type="match status" value="1"/>
</dbReference>
<keyword evidence="3" id="KW-0804">Transcription</keyword>
<evidence type="ECO:0000313" key="6">
    <source>
        <dbReference type="Proteomes" id="UP001203410"/>
    </source>
</evidence>
<dbReference type="SMART" id="SM00418">
    <property type="entry name" value="HTH_ARSR"/>
    <property type="match status" value="1"/>
</dbReference>
<name>A0ABT0RX10_9SPHN</name>
<evidence type="ECO:0000313" key="5">
    <source>
        <dbReference type="EMBL" id="MCL6699567.1"/>
    </source>
</evidence>
<dbReference type="Proteomes" id="UP001203410">
    <property type="component" value="Unassembled WGS sequence"/>
</dbReference>
<dbReference type="CDD" id="cd00090">
    <property type="entry name" value="HTH_ARSR"/>
    <property type="match status" value="1"/>
</dbReference>
<dbReference type="PROSITE" id="PS50987">
    <property type="entry name" value="HTH_ARSR_2"/>
    <property type="match status" value="1"/>
</dbReference>
<dbReference type="Pfam" id="PF12840">
    <property type="entry name" value="HTH_20"/>
    <property type="match status" value="1"/>
</dbReference>
<dbReference type="EMBL" id="JAMGBA010000003">
    <property type="protein sequence ID" value="MCL6699567.1"/>
    <property type="molecule type" value="Genomic_DNA"/>
</dbReference>
<dbReference type="RefSeq" id="WP_249905022.1">
    <property type="nucleotide sequence ID" value="NZ_JAMGBA010000003.1"/>
</dbReference>
<feature type="domain" description="HTH arsR-type" evidence="4">
    <location>
        <begin position="1"/>
        <end position="94"/>
    </location>
</feature>
<dbReference type="InterPro" id="IPR036388">
    <property type="entry name" value="WH-like_DNA-bd_sf"/>
</dbReference>
<keyword evidence="6" id="KW-1185">Reference proteome</keyword>
<evidence type="ECO:0000256" key="2">
    <source>
        <dbReference type="ARBA" id="ARBA00023125"/>
    </source>
</evidence>
<reference evidence="5 6" key="1">
    <citation type="submission" date="2022-05" db="EMBL/GenBank/DDBJ databases">
        <authorList>
            <person name="Jo J.-H."/>
            <person name="Im W.-T."/>
        </authorList>
    </citation>
    <scope>NUCLEOTIDE SEQUENCE [LARGE SCALE GENOMIC DNA]</scope>
    <source>
        <strain evidence="5 6">NSE70-1</strain>
    </source>
</reference>
<sequence length="120" mass="13558">MLETKEFDSVLRALADPTRRSLFERVAAAREITVGDLTEGSGVSQGAVSQHLKTLKQAGLVAERPEGRKVFYRANPQGLEPMLEWMTRYAVFWSQRLDKLERLLRQDDGRQANPTEGGKK</sequence>
<dbReference type="InterPro" id="IPR036390">
    <property type="entry name" value="WH_DNA-bd_sf"/>
</dbReference>
<accession>A0ABT0RX10</accession>
<dbReference type="NCBIfam" id="NF033788">
    <property type="entry name" value="HTH_metalloreg"/>
    <property type="match status" value="1"/>
</dbReference>
<keyword evidence="2" id="KW-0238">DNA-binding</keyword>
<protein>
    <submittedName>
        <fullName evidence="5">Metalloregulator ArsR/SmtB family transcription factor</fullName>
    </submittedName>
</protein>
<gene>
    <name evidence="5" type="ORF">LZ496_12335</name>
</gene>
<keyword evidence="1" id="KW-0805">Transcription regulation</keyword>
<dbReference type="SUPFAM" id="SSF46785">
    <property type="entry name" value="Winged helix' DNA-binding domain"/>
    <property type="match status" value="1"/>
</dbReference>
<dbReference type="InterPro" id="IPR001845">
    <property type="entry name" value="HTH_ArsR_DNA-bd_dom"/>
</dbReference>
<evidence type="ECO:0000256" key="1">
    <source>
        <dbReference type="ARBA" id="ARBA00023015"/>
    </source>
</evidence>